<dbReference type="CDD" id="cd16913">
    <property type="entry name" value="YkuD_like"/>
    <property type="match status" value="1"/>
</dbReference>
<comment type="caution">
    <text evidence="9">The sequence shown here is derived from an EMBL/GenBank/DDBJ whole genome shotgun (WGS) entry which is preliminary data.</text>
</comment>
<dbReference type="InterPro" id="IPR038063">
    <property type="entry name" value="Transpep_catalytic_dom"/>
</dbReference>
<dbReference type="GO" id="GO:0071555">
    <property type="term" value="P:cell wall organization"/>
    <property type="evidence" value="ECO:0007669"/>
    <property type="project" value="UniProtKB-UniRule"/>
</dbReference>
<dbReference type="EMBL" id="NGJZ01000001">
    <property type="protein sequence ID" value="RSU08716.1"/>
    <property type="molecule type" value="Genomic_DNA"/>
</dbReference>
<dbReference type="GO" id="GO:0018104">
    <property type="term" value="P:peptidoglycan-protein cross-linking"/>
    <property type="evidence" value="ECO:0007669"/>
    <property type="project" value="TreeGrafter"/>
</dbReference>
<evidence type="ECO:0000256" key="7">
    <source>
        <dbReference type="SAM" id="MobiDB-lite"/>
    </source>
</evidence>
<dbReference type="Gene3D" id="2.40.440.10">
    <property type="entry name" value="L,D-transpeptidase catalytic domain-like"/>
    <property type="match status" value="1"/>
</dbReference>
<comment type="pathway">
    <text evidence="1 6">Cell wall biogenesis; peptidoglycan biosynthesis.</text>
</comment>
<dbReference type="AlphaFoldDB" id="A0A430AKX3"/>
<dbReference type="PANTHER" id="PTHR30582">
    <property type="entry name" value="L,D-TRANSPEPTIDASE"/>
    <property type="match status" value="1"/>
</dbReference>
<evidence type="ECO:0000256" key="6">
    <source>
        <dbReference type="PROSITE-ProRule" id="PRU01373"/>
    </source>
</evidence>
<dbReference type="GO" id="GO:0008360">
    <property type="term" value="P:regulation of cell shape"/>
    <property type="evidence" value="ECO:0007669"/>
    <property type="project" value="UniProtKB-UniRule"/>
</dbReference>
<feature type="active site" description="Nucleophile" evidence="6">
    <location>
        <position position="189"/>
    </location>
</feature>
<evidence type="ECO:0000256" key="2">
    <source>
        <dbReference type="ARBA" id="ARBA00022679"/>
    </source>
</evidence>
<dbReference type="InterPro" id="IPR005490">
    <property type="entry name" value="LD_TPept_cat_dom"/>
</dbReference>
<keyword evidence="4 6" id="KW-0573">Peptidoglycan synthesis</keyword>
<dbReference type="PROSITE" id="PS52029">
    <property type="entry name" value="LD_TPASE"/>
    <property type="match status" value="1"/>
</dbReference>
<feature type="compositionally biased region" description="Low complexity" evidence="7">
    <location>
        <begin position="48"/>
        <end position="66"/>
    </location>
</feature>
<dbReference type="PANTHER" id="PTHR30582:SF2">
    <property type="entry name" value="L,D-TRANSPEPTIDASE YCIB-RELATED"/>
    <property type="match status" value="1"/>
</dbReference>
<feature type="region of interest" description="Disordered" evidence="7">
    <location>
        <begin position="40"/>
        <end position="70"/>
    </location>
</feature>
<dbReference type="GO" id="GO:0005576">
    <property type="term" value="C:extracellular region"/>
    <property type="evidence" value="ECO:0007669"/>
    <property type="project" value="TreeGrafter"/>
</dbReference>
<feature type="active site" description="Proton donor/acceptor" evidence="6">
    <location>
        <position position="162"/>
    </location>
</feature>
<accession>A0A430AKX3</accession>
<keyword evidence="10" id="KW-1185">Reference proteome</keyword>
<proteinExistence type="predicted"/>
<reference evidence="9 10" key="1">
    <citation type="submission" date="2017-05" db="EMBL/GenBank/DDBJ databases">
        <title>Vagococcus spp. assemblies.</title>
        <authorList>
            <person name="Gulvik C.A."/>
        </authorList>
    </citation>
    <scope>NUCLEOTIDE SEQUENCE [LARGE SCALE GENOMIC DNA]</scope>
    <source>
        <strain evidence="9 10">DSM 24756</strain>
    </source>
</reference>
<feature type="domain" description="L,D-TPase catalytic" evidence="8">
    <location>
        <begin position="89"/>
        <end position="213"/>
    </location>
</feature>
<evidence type="ECO:0000256" key="4">
    <source>
        <dbReference type="ARBA" id="ARBA00022984"/>
    </source>
</evidence>
<organism evidence="9 10">
    <name type="scientific">Vagococcus entomophilus</name>
    <dbReference type="NCBI Taxonomy" id="1160095"/>
    <lineage>
        <taxon>Bacteria</taxon>
        <taxon>Bacillati</taxon>
        <taxon>Bacillota</taxon>
        <taxon>Bacilli</taxon>
        <taxon>Lactobacillales</taxon>
        <taxon>Enterococcaceae</taxon>
        <taxon>Vagococcus</taxon>
    </lineage>
</organism>
<keyword evidence="3 6" id="KW-0133">Cell shape</keyword>
<dbReference type="GO" id="GO:0071972">
    <property type="term" value="F:peptidoglycan L,D-transpeptidase activity"/>
    <property type="evidence" value="ECO:0007669"/>
    <property type="project" value="TreeGrafter"/>
</dbReference>
<evidence type="ECO:0000256" key="5">
    <source>
        <dbReference type="ARBA" id="ARBA00023316"/>
    </source>
</evidence>
<dbReference type="RefSeq" id="WP_126823581.1">
    <property type="nucleotide sequence ID" value="NZ_JBHLWU010000001.1"/>
</dbReference>
<dbReference type="InterPro" id="IPR050979">
    <property type="entry name" value="LD-transpeptidase"/>
</dbReference>
<dbReference type="OrthoDB" id="2173042at2"/>
<name>A0A430AKX3_9ENTE</name>
<evidence type="ECO:0000256" key="3">
    <source>
        <dbReference type="ARBA" id="ARBA00022960"/>
    </source>
</evidence>
<dbReference type="Pfam" id="PF03734">
    <property type="entry name" value="YkuD"/>
    <property type="match status" value="1"/>
</dbReference>
<evidence type="ECO:0000313" key="9">
    <source>
        <dbReference type="EMBL" id="RSU08716.1"/>
    </source>
</evidence>
<keyword evidence="5 6" id="KW-0961">Cell wall biogenesis/degradation</keyword>
<evidence type="ECO:0000256" key="1">
    <source>
        <dbReference type="ARBA" id="ARBA00004752"/>
    </source>
</evidence>
<dbReference type="UniPathway" id="UPA00219"/>
<keyword evidence="2" id="KW-0808">Transferase</keyword>
<dbReference type="GO" id="GO:0016740">
    <property type="term" value="F:transferase activity"/>
    <property type="evidence" value="ECO:0007669"/>
    <property type="project" value="UniProtKB-KW"/>
</dbReference>
<sequence>MSKKKLSKKGKRNRFLALSILVLLFLLLVFNLGRSFSKNDKKERHSMTTESSITSSSSTSTSTSTTKESAIDWRAPSQTKAYPTLQTGDWVLVSTKKQRVYVKRGEQVLYTMYCSTGTNDSPTPLGTYSVEAERGENFYNAASAEGANYWVSFKDHGIYLFHSVPVDQNGQYIESEAKHLGVTANSHGCVRLSVADAKWFYEHALYGMKVVIE</sequence>
<dbReference type="SUPFAM" id="SSF141523">
    <property type="entry name" value="L,D-transpeptidase catalytic domain-like"/>
    <property type="match status" value="1"/>
</dbReference>
<dbReference type="Proteomes" id="UP000288669">
    <property type="component" value="Unassembled WGS sequence"/>
</dbReference>
<protein>
    <recommendedName>
        <fullName evidence="8">L,D-TPase catalytic domain-containing protein</fullName>
    </recommendedName>
</protein>
<evidence type="ECO:0000259" key="8">
    <source>
        <dbReference type="PROSITE" id="PS52029"/>
    </source>
</evidence>
<evidence type="ECO:0000313" key="10">
    <source>
        <dbReference type="Proteomes" id="UP000288669"/>
    </source>
</evidence>
<gene>
    <name evidence="9" type="ORF">CBF30_05685</name>
</gene>